<proteinExistence type="predicted"/>
<comment type="caution">
    <text evidence="1">The sequence shown here is derived from an EMBL/GenBank/DDBJ whole genome shotgun (WGS) entry which is preliminary data.</text>
</comment>
<name>A0ACB9J3D0_9ASTR</name>
<dbReference type="EMBL" id="CM042023">
    <property type="protein sequence ID" value="KAI3814256.1"/>
    <property type="molecule type" value="Genomic_DNA"/>
</dbReference>
<evidence type="ECO:0000313" key="2">
    <source>
        <dbReference type="Proteomes" id="UP001056120"/>
    </source>
</evidence>
<accession>A0ACB9J3D0</accession>
<protein>
    <submittedName>
        <fullName evidence="1">Uncharacterized protein</fullName>
    </submittedName>
</protein>
<sequence length="192" mass="21320">MVKLLEKQKEPLWMLSKLTLSELITCKTTPTTTLTISDGGTIRISADRITTTKYNLVLDNNNFNKDNLRTFSIVNNFKELTSQIAKLLSERQPGCLPSNTETNPKANVSAITLKNSKVYPDPQMPKEEEVQTASPKEIFTGVPLRPPTIESTTQDLLSKETSQPIPMNTPIKTSTRAKVCTPENMPPTEGTK</sequence>
<reference evidence="1 2" key="2">
    <citation type="journal article" date="2022" name="Mol. Ecol. Resour.">
        <title>The genomes of chicory, endive, great burdock and yacon provide insights into Asteraceae paleo-polyploidization history and plant inulin production.</title>
        <authorList>
            <person name="Fan W."/>
            <person name="Wang S."/>
            <person name="Wang H."/>
            <person name="Wang A."/>
            <person name="Jiang F."/>
            <person name="Liu H."/>
            <person name="Zhao H."/>
            <person name="Xu D."/>
            <person name="Zhang Y."/>
        </authorList>
    </citation>
    <scope>NUCLEOTIDE SEQUENCE [LARGE SCALE GENOMIC DNA]</scope>
    <source>
        <strain evidence="2">cv. Yunnan</strain>
        <tissue evidence="1">Leaves</tissue>
    </source>
</reference>
<dbReference type="Proteomes" id="UP001056120">
    <property type="component" value="Linkage Group LG06"/>
</dbReference>
<keyword evidence="2" id="KW-1185">Reference proteome</keyword>
<gene>
    <name evidence="1" type="ORF">L1987_19006</name>
</gene>
<evidence type="ECO:0000313" key="1">
    <source>
        <dbReference type="EMBL" id="KAI3814256.1"/>
    </source>
</evidence>
<organism evidence="1 2">
    <name type="scientific">Smallanthus sonchifolius</name>
    <dbReference type="NCBI Taxonomy" id="185202"/>
    <lineage>
        <taxon>Eukaryota</taxon>
        <taxon>Viridiplantae</taxon>
        <taxon>Streptophyta</taxon>
        <taxon>Embryophyta</taxon>
        <taxon>Tracheophyta</taxon>
        <taxon>Spermatophyta</taxon>
        <taxon>Magnoliopsida</taxon>
        <taxon>eudicotyledons</taxon>
        <taxon>Gunneridae</taxon>
        <taxon>Pentapetalae</taxon>
        <taxon>asterids</taxon>
        <taxon>campanulids</taxon>
        <taxon>Asterales</taxon>
        <taxon>Asteraceae</taxon>
        <taxon>Asteroideae</taxon>
        <taxon>Heliantheae alliance</taxon>
        <taxon>Millerieae</taxon>
        <taxon>Smallanthus</taxon>
    </lineage>
</organism>
<reference evidence="2" key="1">
    <citation type="journal article" date="2022" name="Mol. Ecol. Resour.">
        <title>The genomes of chicory, endive, great burdock and yacon provide insights into Asteraceae palaeo-polyploidization history and plant inulin production.</title>
        <authorList>
            <person name="Fan W."/>
            <person name="Wang S."/>
            <person name="Wang H."/>
            <person name="Wang A."/>
            <person name="Jiang F."/>
            <person name="Liu H."/>
            <person name="Zhao H."/>
            <person name="Xu D."/>
            <person name="Zhang Y."/>
        </authorList>
    </citation>
    <scope>NUCLEOTIDE SEQUENCE [LARGE SCALE GENOMIC DNA]</scope>
    <source>
        <strain evidence="2">cv. Yunnan</strain>
    </source>
</reference>